<evidence type="ECO:0000313" key="1">
    <source>
        <dbReference type="EMBL" id="KZR99824.1"/>
    </source>
</evidence>
<gene>
    <name evidence="1" type="ORF">APZ42_004168</name>
</gene>
<sequence length="40" mass="4523">MKHAATTITIKLEIISPGFWLLESFPSRHFVAILAVFCFS</sequence>
<organism evidence="1 2">
    <name type="scientific">Daphnia magna</name>
    <dbReference type="NCBI Taxonomy" id="35525"/>
    <lineage>
        <taxon>Eukaryota</taxon>
        <taxon>Metazoa</taxon>
        <taxon>Ecdysozoa</taxon>
        <taxon>Arthropoda</taxon>
        <taxon>Crustacea</taxon>
        <taxon>Branchiopoda</taxon>
        <taxon>Diplostraca</taxon>
        <taxon>Cladocera</taxon>
        <taxon>Anomopoda</taxon>
        <taxon>Daphniidae</taxon>
        <taxon>Daphnia</taxon>
    </lineage>
</organism>
<name>A0A164H867_9CRUS</name>
<dbReference type="Proteomes" id="UP000076858">
    <property type="component" value="Unassembled WGS sequence"/>
</dbReference>
<proteinExistence type="predicted"/>
<comment type="caution">
    <text evidence="1">The sequence shown here is derived from an EMBL/GenBank/DDBJ whole genome shotgun (WGS) entry which is preliminary data.</text>
</comment>
<dbReference type="AlphaFoldDB" id="A0A164H867"/>
<evidence type="ECO:0000313" key="2">
    <source>
        <dbReference type="Proteomes" id="UP000076858"/>
    </source>
</evidence>
<keyword evidence="2" id="KW-1185">Reference proteome</keyword>
<reference evidence="1 2" key="1">
    <citation type="submission" date="2016-03" db="EMBL/GenBank/DDBJ databases">
        <title>EvidentialGene: Evidence-directed Construction of Genes on Genomes.</title>
        <authorList>
            <person name="Gilbert D.G."/>
            <person name="Choi J.-H."/>
            <person name="Mockaitis K."/>
            <person name="Colbourne J."/>
            <person name="Pfrender M."/>
        </authorList>
    </citation>
    <scope>NUCLEOTIDE SEQUENCE [LARGE SCALE GENOMIC DNA]</scope>
    <source>
        <strain evidence="1 2">Xinb3</strain>
        <tissue evidence="1">Complete organism</tissue>
    </source>
</reference>
<accession>A0A164H867</accession>
<dbReference type="EMBL" id="LRGB01012544">
    <property type="protein sequence ID" value="KZR99824.1"/>
    <property type="molecule type" value="Genomic_DNA"/>
</dbReference>
<protein>
    <submittedName>
        <fullName evidence="1">Uncharacterized protein</fullName>
    </submittedName>
</protein>